<dbReference type="InterPro" id="IPR013762">
    <property type="entry name" value="Integrase-like_cat_sf"/>
</dbReference>
<dbReference type="InterPro" id="IPR050090">
    <property type="entry name" value="Tyrosine_recombinase_XerCD"/>
</dbReference>
<feature type="domain" description="Tyr recombinase" evidence="3">
    <location>
        <begin position="175"/>
        <end position="398"/>
    </location>
</feature>
<dbReference type="EMBL" id="CABPSG010000005">
    <property type="protein sequence ID" value="VVE07358.1"/>
    <property type="molecule type" value="Genomic_DNA"/>
</dbReference>
<accession>A0ABY6VZN8</accession>
<dbReference type="Pfam" id="PF00589">
    <property type="entry name" value="Phage_integrase"/>
    <property type="match status" value="1"/>
</dbReference>
<proteinExistence type="predicted"/>
<keyword evidence="2" id="KW-0233">DNA recombination</keyword>
<gene>
    <name evidence="4" type="ORF">PSO31014_02432</name>
</gene>
<sequence length="481" mass="53989">MTAAKKILHRDVILCVGATRNERGRGYTQLIEQLPAIFSILLPDGRPWLLAEAYLLSIRHKLTVRSADGGSLKVLASSLTQFATHCSSFDVDVLNVTESDMVDFARVLGGQRNLRLSPRRGANTIRQILDDVRSFLHWSSLWWGAGGEDVAPMKSECGRRSARPSYYPRRAAVNRKWPISTSARNTLWDEVSAQACESPHGCSNGLALDYMRSRRELILLLLEGTGCRPAELVRLRLSGMDGDIGSRRIRLPTLKRRLNSDPERCIPIPVEMAVPLEAFVFGPRARLMDALRASGKPLSDEDYLFVDVVRGAPLTVEALQKDFRRLAKQAAPDGRACMTMFRHRFITNMVRLHLMALAGTALDTERLLLSDSDYRAVLHKVKVFTGHQSERSLIHYVDWARDELGDVSKHRDVDKVLEELSMVALNLSSLLTSRKVECSNSAKQVMSRAILLIRSLEDELEKAPLRGGRLAEETKPSRSWK</sequence>
<evidence type="ECO:0000256" key="2">
    <source>
        <dbReference type="ARBA" id="ARBA00023172"/>
    </source>
</evidence>
<protein>
    <recommendedName>
        <fullName evidence="3">Tyr recombinase domain-containing protein</fullName>
    </recommendedName>
</protein>
<dbReference type="InterPro" id="IPR011010">
    <property type="entry name" value="DNA_brk_join_enz"/>
</dbReference>
<name>A0ABY6VZN8_9BURK</name>
<dbReference type="Proteomes" id="UP000405357">
    <property type="component" value="Unassembled WGS sequence"/>
</dbReference>
<dbReference type="CDD" id="cd00397">
    <property type="entry name" value="DNA_BRE_C"/>
    <property type="match status" value="1"/>
</dbReference>
<keyword evidence="5" id="KW-1185">Reference proteome</keyword>
<dbReference type="InterPro" id="IPR002104">
    <property type="entry name" value="Integrase_catalytic"/>
</dbReference>
<evidence type="ECO:0000259" key="3">
    <source>
        <dbReference type="PROSITE" id="PS51898"/>
    </source>
</evidence>
<keyword evidence="1" id="KW-0229">DNA integration</keyword>
<evidence type="ECO:0000313" key="4">
    <source>
        <dbReference type="EMBL" id="VVE07358.1"/>
    </source>
</evidence>
<evidence type="ECO:0000256" key="1">
    <source>
        <dbReference type="ARBA" id="ARBA00022908"/>
    </source>
</evidence>
<organism evidence="4 5">
    <name type="scientific">Pandoraea soli</name>
    <dbReference type="NCBI Taxonomy" id="2508293"/>
    <lineage>
        <taxon>Bacteria</taxon>
        <taxon>Pseudomonadati</taxon>
        <taxon>Pseudomonadota</taxon>
        <taxon>Betaproteobacteria</taxon>
        <taxon>Burkholderiales</taxon>
        <taxon>Burkholderiaceae</taxon>
        <taxon>Pandoraea</taxon>
    </lineage>
</organism>
<reference evidence="4 5" key="1">
    <citation type="submission" date="2019-08" db="EMBL/GenBank/DDBJ databases">
        <authorList>
            <person name="Peeters C."/>
        </authorList>
    </citation>
    <scope>NUCLEOTIDE SEQUENCE [LARGE SCALE GENOMIC DNA]</scope>
    <source>
        <strain evidence="4 5">LMG 31014</strain>
    </source>
</reference>
<evidence type="ECO:0000313" key="5">
    <source>
        <dbReference type="Proteomes" id="UP000405357"/>
    </source>
</evidence>
<dbReference type="PROSITE" id="PS51898">
    <property type="entry name" value="TYR_RECOMBINASE"/>
    <property type="match status" value="1"/>
</dbReference>
<comment type="caution">
    <text evidence="4">The sequence shown here is derived from an EMBL/GenBank/DDBJ whole genome shotgun (WGS) entry which is preliminary data.</text>
</comment>
<dbReference type="SUPFAM" id="SSF56349">
    <property type="entry name" value="DNA breaking-rejoining enzymes"/>
    <property type="match status" value="1"/>
</dbReference>
<dbReference type="Gene3D" id="1.10.443.10">
    <property type="entry name" value="Intergrase catalytic core"/>
    <property type="match status" value="1"/>
</dbReference>
<dbReference type="PANTHER" id="PTHR30349">
    <property type="entry name" value="PHAGE INTEGRASE-RELATED"/>
    <property type="match status" value="1"/>
</dbReference>
<dbReference type="PANTHER" id="PTHR30349:SF64">
    <property type="entry name" value="PROPHAGE INTEGRASE INTD-RELATED"/>
    <property type="match status" value="1"/>
</dbReference>